<dbReference type="InterPro" id="IPR050361">
    <property type="entry name" value="MPP/UQCRC_Complex"/>
</dbReference>
<dbReference type="GO" id="GO:0004222">
    <property type="term" value="F:metalloendopeptidase activity"/>
    <property type="evidence" value="ECO:0007669"/>
    <property type="project" value="InterPro"/>
</dbReference>
<dbReference type="InterPro" id="IPR011765">
    <property type="entry name" value="Pept_M16_N"/>
</dbReference>
<comment type="similarity">
    <text evidence="1">Belongs to the peptidase M16 family.</text>
</comment>
<proteinExistence type="inferred from homology"/>
<sequence length="447" mass="51614">MTRKRYTHKKQIPKITNHNVDVGDLNSAMKYVVVQMDCGDEMSLQVRVNVGSRDETEDIKGISHLLEHMFFQGSKSYPTSKQLEKEIYSCGGNYNAYTDYHETVYHTEASVTCAETVAKIMSSSLYHSLLKQSNLTNEKNVVVNELRDALSNTEEAVSQNLLSDMFKDTRMEQDVGGTVNTVQKITCSQLRNFLNTYYSQDMIVVFCSSRPVKEGVTLLQRYFCKQPHYSVKTDPKITQDKTRQLYPDYLLHRTPVLPFRTVYIKSSDEQSFVSVGFPCCKYSETKHCYEMIILSEFLTGYMNSLLYTVLRQKHGLIYHIDSMCDFYQDMGLFVIRCTSTNQQAKVKQTVNLIMECITNLNTSLNRKDIIRVKKHLLKSINLSKNDPHSVGAEYAQDVYHLGKEEHLRDKYKIIQDITLNNLKQTCHKYLQPKLATVSYSGTSNYWK</sequence>
<dbReference type="Gene3D" id="3.30.830.10">
    <property type="entry name" value="Metalloenzyme, LuxS/M16 peptidase-like"/>
    <property type="match status" value="2"/>
</dbReference>
<dbReference type="Pfam" id="PF05193">
    <property type="entry name" value="Peptidase_M16_C"/>
    <property type="match status" value="1"/>
</dbReference>
<accession>A0A6C0FAG5</accession>
<evidence type="ECO:0000256" key="1">
    <source>
        <dbReference type="ARBA" id="ARBA00007261"/>
    </source>
</evidence>
<dbReference type="PANTHER" id="PTHR11851:SF49">
    <property type="entry name" value="MITOCHONDRIAL-PROCESSING PEPTIDASE SUBUNIT ALPHA"/>
    <property type="match status" value="1"/>
</dbReference>
<feature type="domain" description="Peptidase M16 C-terminal" evidence="3">
    <location>
        <begin position="184"/>
        <end position="374"/>
    </location>
</feature>
<evidence type="ECO:0000259" key="2">
    <source>
        <dbReference type="Pfam" id="PF00675"/>
    </source>
</evidence>
<dbReference type="PANTHER" id="PTHR11851">
    <property type="entry name" value="METALLOPROTEASE"/>
    <property type="match status" value="1"/>
</dbReference>
<dbReference type="Pfam" id="PF00675">
    <property type="entry name" value="Peptidase_M16"/>
    <property type="match status" value="1"/>
</dbReference>
<dbReference type="GO" id="GO:0046872">
    <property type="term" value="F:metal ion binding"/>
    <property type="evidence" value="ECO:0007669"/>
    <property type="project" value="InterPro"/>
</dbReference>
<protein>
    <recommendedName>
        <fullName evidence="5">Peptidase M16 N-terminal domain-containing protein</fullName>
    </recommendedName>
</protein>
<evidence type="ECO:0000313" key="4">
    <source>
        <dbReference type="EMBL" id="QHT36870.1"/>
    </source>
</evidence>
<dbReference type="AlphaFoldDB" id="A0A6C0FAG5"/>
<dbReference type="PROSITE" id="PS00143">
    <property type="entry name" value="INSULINASE"/>
    <property type="match status" value="1"/>
</dbReference>
<dbReference type="InterPro" id="IPR011249">
    <property type="entry name" value="Metalloenz_LuxS/M16"/>
</dbReference>
<dbReference type="EMBL" id="MN738786">
    <property type="protein sequence ID" value="QHT36870.1"/>
    <property type="molecule type" value="Genomic_DNA"/>
</dbReference>
<dbReference type="GO" id="GO:0006508">
    <property type="term" value="P:proteolysis"/>
    <property type="evidence" value="ECO:0007669"/>
    <property type="project" value="InterPro"/>
</dbReference>
<name>A0A6C0FAG5_9ZZZZ</name>
<organism evidence="4">
    <name type="scientific">viral metagenome</name>
    <dbReference type="NCBI Taxonomy" id="1070528"/>
    <lineage>
        <taxon>unclassified sequences</taxon>
        <taxon>metagenomes</taxon>
        <taxon>organismal metagenomes</taxon>
    </lineage>
</organism>
<evidence type="ECO:0000259" key="3">
    <source>
        <dbReference type="Pfam" id="PF05193"/>
    </source>
</evidence>
<evidence type="ECO:0008006" key="5">
    <source>
        <dbReference type="Google" id="ProtNLM"/>
    </source>
</evidence>
<reference evidence="4" key="1">
    <citation type="journal article" date="2020" name="Nature">
        <title>Giant virus diversity and host interactions through global metagenomics.</title>
        <authorList>
            <person name="Schulz F."/>
            <person name="Roux S."/>
            <person name="Paez-Espino D."/>
            <person name="Jungbluth S."/>
            <person name="Walsh D.A."/>
            <person name="Denef V.J."/>
            <person name="McMahon K.D."/>
            <person name="Konstantinidis K.T."/>
            <person name="Eloe-Fadrosh E.A."/>
            <person name="Kyrpides N.C."/>
            <person name="Woyke T."/>
        </authorList>
    </citation>
    <scope>NUCLEOTIDE SEQUENCE</scope>
    <source>
        <strain evidence="4">GVMAG-S-ERX555967-130</strain>
    </source>
</reference>
<dbReference type="SUPFAM" id="SSF63411">
    <property type="entry name" value="LuxS/MPP-like metallohydrolase"/>
    <property type="match status" value="2"/>
</dbReference>
<dbReference type="InterPro" id="IPR007863">
    <property type="entry name" value="Peptidase_M16_C"/>
</dbReference>
<dbReference type="InterPro" id="IPR001431">
    <property type="entry name" value="Pept_M16_Zn_BS"/>
</dbReference>
<feature type="domain" description="Peptidase M16 N-terminal" evidence="2">
    <location>
        <begin position="33"/>
        <end position="177"/>
    </location>
</feature>